<dbReference type="SUPFAM" id="SSF56112">
    <property type="entry name" value="Protein kinase-like (PK-like)"/>
    <property type="match status" value="1"/>
</dbReference>
<dbReference type="Gene3D" id="1.10.510.10">
    <property type="entry name" value="Transferase(Phosphotransferase) domain 1"/>
    <property type="match status" value="1"/>
</dbReference>
<gene>
    <name evidence="8" type="ORF">UV42_C0025G0020</name>
</gene>
<dbReference type="Proteomes" id="UP000033867">
    <property type="component" value="Unassembled WGS sequence"/>
</dbReference>
<evidence type="ECO:0000256" key="5">
    <source>
        <dbReference type="ARBA" id="ARBA00022840"/>
    </source>
</evidence>
<evidence type="ECO:0000256" key="1">
    <source>
        <dbReference type="ARBA" id="ARBA00022527"/>
    </source>
</evidence>
<accession>A0A0G1DL28</accession>
<keyword evidence="4 8" id="KW-0418">Kinase</keyword>
<sequence length="517" mass="58266">MSRQVLGGPSFESIGESIPPDLISFGPDTIQQSPDASSFDDDGFSERDFEKWQKAQATEHVKETISIPEVVTDNGWTYEFDPKPIGQGSQGVVFRAIAIDPSGKQYEVAIKTLLPEKIAELGDRRREYEEKMGRGRKKDLELEQLKQMFDLWHEIDTLRRLSKAVQTSQKGEKNNETSLGNHIVHVVGEGAIEVKFQGTDLQAVAIVTEFVRGKEMVELLDTQRHARYWESQVSQKLPEDTDLFKKLVEKREESTRAHSPGYILSVAEQIAEALDVAHKAGVVHRDLKPANVMVDSAGNMYVCDFGIAARMLAVSEGALPPTKKQKRPGKHVQKVEKEILLTSSDHEETDQSVRQTQQIIDPRRDEGLISGTFEYMAPEAFAGVPESGDRDMYALGMMMYEMRTGRTAFQHIHQDTSKSLMEKMKYPLDNDPPNISSYLDSPLDTMIMTMIARLPAQRKEFQYKGEPYKISSAAEVRETIQKIQRTFDFFGGEQYLARLSELADLQAAAKKKLDAVT</sequence>
<feature type="region of interest" description="Disordered" evidence="6">
    <location>
        <begin position="1"/>
        <end position="44"/>
    </location>
</feature>
<dbReference type="AlphaFoldDB" id="A0A0G1DL28"/>
<evidence type="ECO:0000313" key="8">
    <source>
        <dbReference type="EMBL" id="KKS71541.1"/>
    </source>
</evidence>
<dbReference type="InterPro" id="IPR011009">
    <property type="entry name" value="Kinase-like_dom_sf"/>
</dbReference>
<keyword evidence="3" id="KW-0547">Nucleotide-binding</keyword>
<evidence type="ECO:0000256" key="6">
    <source>
        <dbReference type="SAM" id="MobiDB-lite"/>
    </source>
</evidence>
<comment type="caution">
    <text evidence="8">The sequence shown here is derived from an EMBL/GenBank/DDBJ whole genome shotgun (WGS) entry which is preliminary data.</text>
</comment>
<name>A0A0G1DL28_9BACT</name>
<evidence type="ECO:0000259" key="7">
    <source>
        <dbReference type="PROSITE" id="PS50011"/>
    </source>
</evidence>
<evidence type="ECO:0000256" key="4">
    <source>
        <dbReference type="ARBA" id="ARBA00022777"/>
    </source>
</evidence>
<dbReference type="GO" id="GO:0004674">
    <property type="term" value="F:protein serine/threonine kinase activity"/>
    <property type="evidence" value="ECO:0007669"/>
    <property type="project" value="UniProtKB-KW"/>
</dbReference>
<dbReference type="EMBL" id="LCEK01000025">
    <property type="protein sequence ID" value="KKS71541.1"/>
    <property type="molecule type" value="Genomic_DNA"/>
</dbReference>
<evidence type="ECO:0000256" key="2">
    <source>
        <dbReference type="ARBA" id="ARBA00022679"/>
    </source>
</evidence>
<reference evidence="8 9" key="1">
    <citation type="journal article" date="2015" name="Nature">
        <title>rRNA introns, odd ribosomes, and small enigmatic genomes across a large radiation of phyla.</title>
        <authorList>
            <person name="Brown C.T."/>
            <person name="Hug L.A."/>
            <person name="Thomas B.C."/>
            <person name="Sharon I."/>
            <person name="Castelle C.J."/>
            <person name="Singh A."/>
            <person name="Wilkins M.J."/>
            <person name="Williams K.H."/>
            <person name="Banfield J.F."/>
        </authorList>
    </citation>
    <scope>NUCLEOTIDE SEQUENCE [LARGE SCALE GENOMIC DNA]</scope>
</reference>
<dbReference type="InterPro" id="IPR008271">
    <property type="entry name" value="Ser/Thr_kinase_AS"/>
</dbReference>
<dbReference type="PANTHER" id="PTHR24351">
    <property type="entry name" value="RIBOSOMAL PROTEIN S6 KINASE"/>
    <property type="match status" value="1"/>
</dbReference>
<keyword evidence="1 8" id="KW-0723">Serine/threonine-protein kinase</keyword>
<proteinExistence type="predicted"/>
<dbReference type="PROSITE" id="PS50011">
    <property type="entry name" value="PROTEIN_KINASE_DOM"/>
    <property type="match status" value="1"/>
</dbReference>
<keyword evidence="5" id="KW-0067">ATP-binding</keyword>
<keyword evidence="2" id="KW-0808">Transferase</keyword>
<organism evidence="8 9">
    <name type="scientific">Candidatus Magasanikbacteria bacterium GW2011_GWE2_42_7</name>
    <dbReference type="NCBI Taxonomy" id="1619052"/>
    <lineage>
        <taxon>Bacteria</taxon>
        <taxon>Candidatus Magasanikiibacteriota</taxon>
    </lineage>
</organism>
<evidence type="ECO:0000313" key="9">
    <source>
        <dbReference type="Proteomes" id="UP000033867"/>
    </source>
</evidence>
<protein>
    <submittedName>
        <fullName evidence="8">Serine/threonine protein kinase B-related Ukb1</fullName>
    </submittedName>
</protein>
<dbReference type="Pfam" id="PF00069">
    <property type="entry name" value="Pkinase"/>
    <property type="match status" value="2"/>
</dbReference>
<dbReference type="InterPro" id="IPR000719">
    <property type="entry name" value="Prot_kinase_dom"/>
</dbReference>
<dbReference type="CDD" id="cd14014">
    <property type="entry name" value="STKc_PknB_like"/>
    <property type="match status" value="1"/>
</dbReference>
<dbReference type="GO" id="GO:0005524">
    <property type="term" value="F:ATP binding"/>
    <property type="evidence" value="ECO:0007669"/>
    <property type="project" value="UniProtKB-KW"/>
</dbReference>
<evidence type="ECO:0000256" key="3">
    <source>
        <dbReference type="ARBA" id="ARBA00022741"/>
    </source>
</evidence>
<dbReference type="SMART" id="SM00220">
    <property type="entry name" value="S_TKc"/>
    <property type="match status" value="1"/>
</dbReference>
<dbReference type="PROSITE" id="PS00108">
    <property type="entry name" value="PROTEIN_KINASE_ST"/>
    <property type="match status" value="1"/>
</dbReference>
<feature type="domain" description="Protein kinase" evidence="7">
    <location>
        <begin position="79"/>
        <end position="469"/>
    </location>
</feature>